<proteinExistence type="predicted"/>
<dbReference type="PANTHER" id="PTHR46599:SF3">
    <property type="entry name" value="PIGGYBAC TRANSPOSABLE ELEMENT-DERIVED PROTEIN 4"/>
    <property type="match status" value="1"/>
</dbReference>
<accession>A0A8K0CNN2</accession>
<dbReference type="EMBL" id="VTPC01076374">
    <property type="protein sequence ID" value="KAF2888527.1"/>
    <property type="molecule type" value="Genomic_DNA"/>
</dbReference>
<feature type="compositionally biased region" description="Basic and acidic residues" evidence="1">
    <location>
        <begin position="13"/>
        <end position="28"/>
    </location>
</feature>
<dbReference type="AlphaFoldDB" id="A0A8K0CNN2"/>
<dbReference type="Pfam" id="PF13843">
    <property type="entry name" value="DDE_Tnp_1_7"/>
    <property type="match status" value="2"/>
</dbReference>
<feature type="domain" description="PiggyBac transposable element-derived protein" evidence="2">
    <location>
        <begin position="254"/>
        <end position="333"/>
    </location>
</feature>
<comment type="caution">
    <text evidence="3">The sequence shown here is derived from an EMBL/GenBank/DDBJ whole genome shotgun (WGS) entry which is preliminary data.</text>
</comment>
<feature type="region of interest" description="Disordered" evidence="1">
    <location>
        <begin position="1"/>
        <end position="78"/>
    </location>
</feature>
<keyword evidence="4" id="KW-1185">Reference proteome</keyword>
<evidence type="ECO:0000313" key="3">
    <source>
        <dbReference type="EMBL" id="KAF2888527.1"/>
    </source>
</evidence>
<name>A0A8K0CNN2_IGNLU</name>
<feature type="region of interest" description="Disordered" evidence="1">
    <location>
        <begin position="357"/>
        <end position="454"/>
    </location>
</feature>
<feature type="compositionally biased region" description="Basic and acidic residues" evidence="1">
    <location>
        <begin position="371"/>
        <end position="380"/>
    </location>
</feature>
<evidence type="ECO:0000259" key="2">
    <source>
        <dbReference type="Pfam" id="PF13843"/>
    </source>
</evidence>
<gene>
    <name evidence="3" type="ORF">ILUMI_17646</name>
</gene>
<evidence type="ECO:0000313" key="4">
    <source>
        <dbReference type="Proteomes" id="UP000801492"/>
    </source>
</evidence>
<dbReference type="Proteomes" id="UP000801492">
    <property type="component" value="Unassembled WGS sequence"/>
</dbReference>
<evidence type="ECO:0000256" key="1">
    <source>
        <dbReference type="SAM" id="MobiDB-lite"/>
    </source>
</evidence>
<reference evidence="3" key="1">
    <citation type="submission" date="2019-08" db="EMBL/GenBank/DDBJ databases">
        <title>The genome of the North American firefly Photinus pyralis.</title>
        <authorList>
            <consortium name="Photinus pyralis genome working group"/>
            <person name="Fallon T.R."/>
            <person name="Sander Lower S.E."/>
            <person name="Weng J.-K."/>
        </authorList>
    </citation>
    <scope>NUCLEOTIDE SEQUENCE</scope>
    <source>
        <strain evidence="3">TRF0915ILg1</strain>
        <tissue evidence="3">Whole body</tissue>
    </source>
</reference>
<sequence length="504" mass="58706">TRQVNMTTKRKLHDSQNRDHVDELLKMLDDDDENDISEDFGDESDTDGKNQIESLQDNSETEQEDESNNSNEEMELNKEKDKITKWVYNPKSKRVRVQTQNLIKRLTGVINEILHANTNQYIEDTKDKYDRERDAKPIDLVDLKMFIGLLFLAGVYQCNRLSLKELWDSIERLSLVMSIKRLKFIIRCLRFDDRFTREERRKRNQLAVVPDCQKNYSLGENVTLDEKLEAFHERCSFRLTIPGKQPNGPFNVSNKPVDVVKRLAHFSDGSGRNLTADNWFTDIELVEYLRQKKISYVGTVKKKKRQLPQTFILLVGRSVDSSTFGFDDSTTVVSYVLKKGIKERLEFHWLKRFKPVTQKEKPEGSQEEEEPSQKKNKIQEDSDEPGPSTRGLAPSPEAIRPFPKAPKKKEDYQKELEEVRQKEVKKKSVSQKIMLKSSSESSESKQPVTQDTDESAEFLREILNKKESNDIIENIKNVIQRDDSVLVLIRKINLRMSLKTRTAE</sequence>
<feature type="domain" description="PiggyBac transposable element-derived protein" evidence="2">
    <location>
        <begin position="109"/>
        <end position="245"/>
    </location>
</feature>
<dbReference type="OrthoDB" id="10057959at2759"/>
<dbReference type="InterPro" id="IPR029526">
    <property type="entry name" value="PGBD"/>
</dbReference>
<dbReference type="PANTHER" id="PTHR46599">
    <property type="entry name" value="PIGGYBAC TRANSPOSABLE ELEMENT-DERIVED PROTEIN 4"/>
    <property type="match status" value="1"/>
</dbReference>
<organism evidence="3 4">
    <name type="scientific">Ignelater luminosus</name>
    <name type="common">Cucubano</name>
    <name type="synonym">Pyrophorus luminosus</name>
    <dbReference type="NCBI Taxonomy" id="2038154"/>
    <lineage>
        <taxon>Eukaryota</taxon>
        <taxon>Metazoa</taxon>
        <taxon>Ecdysozoa</taxon>
        <taxon>Arthropoda</taxon>
        <taxon>Hexapoda</taxon>
        <taxon>Insecta</taxon>
        <taxon>Pterygota</taxon>
        <taxon>Neoptera</taxon>
        <taxon>Endopterygota</taxon>
        <taxon>Coleoptera</taxon>
        <taxon>Polyphaga</taxon>
        <taxon>Elateriformia</taxon>
        <taxon>Elateroidea</taxon>
        <taxon>Elateridae</taxon>
        <taxon>Agrypninae</taxon>
        <taxon>Pyrophorini</taxon>
        <taxon>Ignelater</taxon>
    </lineage>
</organism>
<feature type="non-terminal residue" evidence="3">
    <location>
        <position position="1"/>
    </location>
</feature>
<feature type="compositionally biased region" description="Basic and acidic residues" evidence="1">
    <location>
        <begin position="408"/>
        <end position="422"/>
    </location>
</feature>
<feature type="compositionally biased region" description="Acidic residues" evidence="1">
    <location>
        <begin position="29"/>
        <end position="45"/>
    </location>
</feature>
<protein>
    <recommendedName>
        <fullName evidence="2">PiggyBac transposable element-derived protein domain-containing protein</fullName>
    </recommendedName>
</protein>